<gene>
    <name evidence="1" type="ORF">SAY87_000403</name>
</gene>
<accession>A0AAN7JGL0</accession>
<dbReference type="AlphaFoldDB" id="A0AAN7JGL0"/>
<reference evidence="1 2" key="1">
    <citation type="journal article" date="2023" name="Hortic Res">
        <title>Pangenome of water caltrop reveals structural variations and asymmetric subgenome divergence after allopolyploidization.</title>
        <authorList>
            <person name="Zhang X."/>
            <person name="Chen Y."/>
            <person name="Wang L."/>
            <person name="Yuan Y."/>
            <person name="Fang M."/>
            <person name="Shi L."/>
            <person name="Lu R."/>
            <person name="Comes H.P."/>
            <person name="Ma Y."/>
            <person name="Chen Y."/>
            <person name="Huang G."/>
            <person name="Zhou Y."/>
            <person name="Zheng Z."/>
            <person name="Qiu Y."/>
        </authorList>
    </citation>
    <scope>NUCLEOTIDE SEQUENCE [LARGE SCALE GENOMIC DNA]</scope>
    <source>
        <tissue evidence="1">Roots</tissue>
    </source>
</reference>
<dbReference type="EMBL" id="JAXIOK010000023">
    <property type="protein sequence ID" value="KAK4742402.1"/>
    <property type="molecule type" value="Genomic_DNA"/>
</dbReference>
<dbReference type="InterPro" id="IPR006740">
    <property type="entry name" value="DUF604"/>
</dbReference>
<sequence>MVMWDIRGRAHGLLTSHPVTPFISIHHLEAVDPFYPGLKLFTKAMRIDPRSFLQTAICYDHSGRLTFSISTGYIVQVFPSIVYLRDLEPSEPTYSAWNRIHHRNEFDLDIKDPINSICKKPVLSFLKDKRRDENATLGYYARHKESNDMRRTVFCENEVSGCSGKMEVLSSANAGAAHFSSGYHFVNNLSNVTLTQEFW</sequence>
<comment type="caution">
    <text evidence="1">The sequence shown here is derived from an EMBL/GenBank/DDBJ whole genome shotgun (WGS) entry which is preliminary data.</text>
</comment>
<proteinExistence type="predicted"/>
<name>A0AAN7JGL0_9MYRT</name>
<organism evidence="1 2">
    <name type="scientific">Trapa incisa</name>
    <dbReference type="NCBI Taxonomy" id="236973"/>
    <lineage>
        <taxon>Eukaryota</taxon>
        <taxon>Viridiplantae</taxon>
        <taxon>Streptophyta</taxon>
        <taxon>Embryophyta</taxon>
        <taxon>Tracheophyta</taxon>
        <taxon>Spermatophyta</taxon>
        <taxon>Magnoliopsida</taxon>
        <taxon>eudicotyledons</taxon>
        <taxon>Gunneridae</taxon>
        <taxon>Pentapetalae</taxon>
        <taxon>rosids</taxon>
        <taxon>malvids</taxon>
        <taxon>Myrtales</taxon>
        <taxon>Lythraceae</taxon>
        <taxon>Trapa</taxon>
    </lineage>
</organism>
<protein>
    <submittedName>
        <fullName evidence="1">Uncharacterized protein</fullName>
    </submittedName>
</protein>
<dbReference type="Proteomes" id="UP001345219">
    <property type="component" value="Chromosome 1"/>
</dbReference>
<evidence type="ECO:0000313" key="1">
    <source>
        <dbReference type="EMBL" id="KAK4742402.1"/>
    </source>
</evidence>
<dbReference type="PANTHER" id="PTHR10811">
    <property type="entry name" value="FRINGE-RELATED"/>
    <property type="match status" value="1"/>
</dbReference>
<evidence type="ECO:0000313" key="2">
    <source>
        <dbReference type="Proteomes" id="UP001345219"/>
    </source>
</evidence>
<dbReference type="Pfam" id="PF04646">
    <property type="entry name" value="DUF604"/>
    <property type="match status" value="1"/>
</dbReference>
<keyword evidence="2" id="KW-1185">Reference proteome</keyword>